<keyword evidence="1" id="KW-1133">Transmembrane helix</keyword>
<protein>
    <submittedName>
        <fullName evidence="3">Suppressor protein stp22 of temperature-sensitive alpha-factor receptor and arginine permease</fullName>
    </submittedName>
</protein>
<keyword evidence="4" id="KW-1185">Reference proteome</keyword>
<feature type="transmembrane region" description="Helical" evidence="1">
    <location>
        <begin position="92"/>
        <end position="118"/>
    </location>
</feature>
<name>A0AB34FWZ6_9HYPO</name>
<reference evidence="3" key="1">
    <citation type="submission" date="2023-01" db="EMBL/GenBank/DDBJ databases">
        <title>The growth and conidiation of Purpureocillium lavendulum are regulated by nitrogen source and histone H3K14 acetylation.</title>
        <authorList>
            <person name="Tang P."/>
            <person name="Han J."/>
            <person name="Zhang C."/>
            <person name="Tang P."/>
            <person name="Qi F."/>
            <person name="Zhang K."/>
            <person name="Liang L."/>
        </authorList>
    </citation>
    <scope>NUCLEOTIDE SEQUENCE</scope>
    <source>
        <strain evidence="3">YMF1.00683</strain>
    </source>
</reference>
<evidence type="ECO:0000256" key="1">
    <source>
        <dbReference type="SAM" id="Phobius"/>
    </source>
</evidence>
<feature type="transmembrane region" description="Helical" evidence="1">
    <location>
        <begin position="60"/>
        <end position="80"/>
    </location>
</feature>
<feature type="transmembrane region" description="Helical" evidence="1">
    <location>
        <begin position="130"/>
        <end position="155"/>
    </location>
</feature>
<dbReference type="EMBL" id="JAQHRD010000003">
    <property type="protein sequence ID" value="KAJ6443603.1"/>
    <property type="molecule type" value="Genomic_DNA"/>
</dbReference>
<comment type="caution">
    <text evidence="3">The sequence shown here is derived from an EMBL/GenBank/DDBJ whole genome shotgun (WGS) entry which is preliminary data.</text>
</comment>
<dbReference type="PANTHER" id="PTHR37019:SF1">
    <property type="entry name" value="EXPERA DOMAIN-CONTAINING PROTEIN"/>
    <property type="match status" value="1"/>
</dbReference>
<dbReference type="Proteomes" id="UP001163105">
    <property type="component" value="Unassembled WGS sequence"/>
</dbReference>
<feature type="transmembrane region" description="Helical" evidence="1">
    <location>
        <begin position="20"/>
        <end position="40"/>
    </location>
</feature>
<dbReference type="InterPro" id="IPR056121">
    <property type="entry name" value="DUF7704"/>
</dbReference>
<feature type="domain" description="DUF7704" evidence="2">
    <location>
        <begin position="12"/>
        <end position="150"/>
    </location>
</feature>
<proteinExistence type="predicted"/>
<keyword evidence="3" id="KW-0675">Receptor</keyword>
<evidence type="ECO:0000313" key="3">
    <source>
        <dbReference type="EMBL" id="KAJ6443603.1"/>
    </source>
</evidence>
<organism evidence="3 4">
    <name type="scientific">Purpureocillium lavendulum</name>
    <dbReference type="NCBI Taxonomy" id="1247861"/>
    <lineage>
        <taxon>Eukaryota</taxon>
        <taxon>Fungi</taxon>
        <taxon>Dikarya</taxon>
        <taxon>Ascomycota</taxon>
        <taxon>Pezizomycotina</taxon>
        <taxon>Sordariomycetes</taxon>
        <taxon>Hypocreomycetidae</taxon>
        <taxon>Hypocreales</taxon>
        <taxon>Ophiocordycipitaceae</taxon>
        <taxon>Purpureocillium</taxon>
    </lineage>
</organism>
<dbReference type="Pfam" id="PF24803">
    <property type="entry name" value="DUF7704"/>
    <property type="match status" value="1"/>
</dbReference>
<sequence>MKPQTATVPASAALPLVYRLVLTVLEPFLAASGAVMVFRTPQDYLTTITRHGDTFEPNSTFLYTAMGGSWLYFAFIEAVVLRLFDDLRLWRVLCAGMLLSDAAFCHSTAQAVGGWAAWADTSAWTKDDHLVFWTTAPMVLVRVLIVLGIGVKVAARDRKGE</sequence>
<keyword evidence="1" id="KW-0472">Membrane</keyword>
<dbReference type="AlphaFoldDB" id="A0AB34FWZ6"/>
<gene>
    <name evidence="3" type="ORF">O9K51_04782</name>
</gene>
<evidence type="ECO:0000313" key="4">
    <source>
        <dbReference type="Proteomes" id="UP001163105"/>
    </source>
</evidence>
<dbReference type="PANTHER" id="PTHR37019">
    <property type="entry name" value="CHROMOSOME 1, WHOLE GENOME SHOTGUN SEQUENCE"/>
    <property type="match status" value="1"/>
</dbReference>
<accession>A0AB34FWZ6</accession>
<evidence type="ECO:0000259" key="2">
    <source>
        <dbReference type="Pfam" id="PF24803"/>
    </source>
</evidence>
<keyword evidence="1" id="KW-0812">Transmembrane</keyword>